<comment type="caution">
    <text evidence="17">The sequence shown here is derived from an EMBL/GenBank/DDBJ whole genome shotgun (WGS) entry which is preliminary data.</text>
</comment>
<dbReference type="OrthoDB" id="244285at2"/>
<dbReference type="Pfam" id="PF08267">
    <property type="entry name" value="Meth_synt_1"/>
    <property type="match status" value="1"/>
</dbReference>
<evidence type="ECO:0000259" key="16">
    <source>
        <dbReference type="Pfam" id="PF08267"/>
    </source>
</evidence>
<evidence type="ECO:0000256" key="7">
    <source>
        <dbReference type="ARBA" id="ARBA00022723"/>
    </source>
</evidence>
<feature type="binding site" evidence="11">
    <location>
        <position position="655"/>
    </location>
    <ligand>
        <name>Zn(2+)</name>
        <dbReference type="ChEBI" id="CHEBI:29105"/>
        <note>catalytic</note>
    </ligand>
</feature>
<reference evidence="17 18" key="1">
    <citation type="journal article" date="2017" name="BMC Genomics">
        <title>Comparative genomic and phylogenomic analyses of the Bifidobacteriaceae family.</title>
        <authorList>
            <person name="Lugli G.A."/>
            <person name="Milani C."/>
            <person name="Turroni F."/>
            <person name="Duranti S."/>
            <person name="Mancabelli L."/>
            <person name="Mangifesta M."/>
            <person name="Ferrario C."/>
            <person name="Modesto M."/>
            <person name="Mattarelli P."/>
            <person name="Jiri K."/>
            <person name="van Sinderen D."/>
            <person name="Ventura M."/>
        </authorList>
    </citation>
    <scope>NUCLEOTIDE SEQUENCE [LARGE SCALE GENOMIC DNA]</scope>
    <source>
        <strain evidence="17 18">DSM 100202</strain>
    </source>
</reference>
<dbReference type="InterPro" id="IPR002629">
    <property type="entry name" value="Met_Synth_C/arc"/>
</dbReference>
<protein>
    <recommendedName>
        <fullName evidence="11">5-methyltetrahydropteroyltriglutamate--homocysteine methyltransferase</fullName>
        <ecNumber evidence="11">2.1.1.14</ecNumber>
    </recommendedName>
    <alternativeName>
        <fullName evidence="11">Cobalamin-independent methionine synthase</fullName>
    </alternativeName>
    <alternativeName>
        <fullName evidence="11">Methionine synthase, vitamin-B12 independent isozyme</fullName>
    </alternativeName>
</protein>
<dbReference type="RefSeq" id="WP_094728983.1">
    <property type="nucleotide sequence ID" value="NZ_MWWY01000005.1"/>
</dbReference>
<evidence type="ECO:0000256" key="14">
    <source>
        <dbReference type="PIRSR" id="PIRSR000382-3"/>
    </source>
</evidence>
<dbReference type="InterPro" id="IPR038071">
    <property type="entry name" value="UROD/MetE-like_sf"/>
</dbReference>
<dbReference type="InterPro" id="IPR013215">
    <property type="entry name" value="Cbl-indep_Met_Synth_N"/>
</dbReference>
<feature type="binding site" evidence="13">
    <location>
        <position position="738"/>
    </location>
    <ligand>
        <name>Zn(2+)</name>
        <dbReference type="ChEBI" id="CHEBI:29105"/>
        <label>1</label>
        <note>catalytic</note>
    </ligand>
</feature>
<feature type="binding site" evidence="11">
    <location>
        <position position="117"/>
    </location>
    <ligand>
        <name>5-methyltetrahydropteroyltri-L-glutamate</name>
        <dbReference type="ChEBI" id="CHEBI:58207"/>
    </ligand>
</feature>
<feature type="domain" description="Cobalamin-independent methionine synthase MetE C-terminal/archaeal" evidence="15">
    <location>
        <begin position="437"/>
        <end position="760"/>
    </location>
</feature>
<keyword evidence="9 11" id="KW-0862">Zinc</keyword>
<evidence type="ECO:0000256" key="4">
    <source>
        <dbReference type="ARBA" id="ARBA00022603"/>
    </source>
</evidence>
<comment type="pathway">
    <text evidence="2 11">Amino-acid biosynthesis; L-methionine biosynthesis via de novo pathway; L-methionine from L-homocysteine (MetE route): step 1/1.</text>
</comment>
<keyword evidence="8 11" id="KW-0677">Repeat</keyword>
<dbReference type="SUPFAM" id="SSF51726">
    <property type="entry name" value="UROD/MetE-like"/>
    <property type="match status" value="2"/>
</dbReference>
<feature type="binding site" evidence="13">
    <location>
        <position position="677"/>
    </location>
    <ligand>
        <name>Zn(2+)</name>
        <dbReference type="ChEBI" id="CHEBI:29105"/>
        <label>1</label>
        <note>catalytic</note>
    </ligand>
</feature>
<evidence type="ECO:0000256" key="10">
    <source>
        <dbReference type="ARBA" id="ARBA00023167"/>
    </source>
</evidence>
<evidence type="ECO:0000256" key="13">
    <source>
        <dbReference type="PIRSR" id="PIRSR000382-2"/>
    </source>
</evidence>
<comment type="catalytic activity">
    <reaction evidence="11">
        <text>5-methyltetrahydropteroyltri-L-glutamate + L-homocysteine = tetrahydropteroyltri-L-glutamate + L-methionine</text>
        <dbReference type="Rhea" id="RHEA:21196"/>
        <dbReference type="ChEBI" id="CHEBI:57844"/>
        <dbReference type="ChEBI" id="CHEBI:58140"/>
        <dbReference type="ChEBI" id="CHEBI:58199"/>
        <dbReference type="ChEBI" id="CHEBI:58207"/>
        <dbReference type="EC" id="2.1.1.14"/>
    </reaction>
</comment>
<dbReference type="UniPathway" id="UPA00051">
    <property type="reaction ID" value="UER00082"/>
</dbReference>
<dbReference type="PIRSF" id="PIRSF000382">
    <property type="entry name" value="MeTrfase_B12_ind"/>
    <property type="match status" value="1"/>
</dbReference>
<dbReference type="CDD" id="cd03312">
    <property type="entry name" value="CIMS_N_terminal_like"/>
    <property type="match status" value="1"/>
</dbReference>
<proteinExistence type="inferred from homology"/>
<feature type="active site" description="Proton donor" evidence="11 14">
    <location>
        <position position="706"/>
    </location>
</feature>
<dbReference type="GO" id="GO:0032259">
    <property type="term" value="P:methylation"/>
    <property type="evidence" value="ECO:0007669"/>
    <property type="project" value="UniProtKB-KW"/>
</dbReference>
<feature type="binding site" evidence="11 12">
    <location>
        <position position="572"/>
    </location>
    <ligand>
        <name>5-methyltetrahydropteroyltri-L-glutamate</name>
        <dbReference type="ChEBI" id="CHEBI:58207"/>
    </ligand>
</feature>
<dbReference type="PANTHER" id="PTHR30519">
    <property type="entry name" value="5-METHYLTETRAHYDROPTEROYLTRIGLUTAMATE--HOMOCYSTEINE METHYLTRANSFERASE"/>
    <property type="match status" value="1"/>
</dbReference>
<evidence type="ECO:0000256" key="6">
    <source>
        <dbReference type="ARBA" id="ARBA00022679"/>
    </source>
</evidence>
<keyword evidence="7 11" id="KW-0479">Metal-binding</keyword>
<feature type="binding site" evidence="11 12">
    <location>
        <position position="610"/>
    </location>
    <ligand>
        <name>L-homocysteine</name>
        <dbReference type="ChEBI" id="CHEBI:58199"/>
    </ligand>
</feature>
<keyword evidence="6 11" id="KW-0808">Transferase</keyword>
<comment type="similarity">
    <text evidence="3 11">Belongs to the vitamin-B12 independent methionine synthase family.</text>
</comment>
<dbReference type="InterPro" id="IPR006276">
    <property type="entry name" value="Cobalamin-indep_Met_synthase"/>
</dbReference>
<comment type="cofactor">
    <cofactor evidence="13">
        <name>Zn(2+)</name>
        <dbReference type="ChEBI" id="CHEBI:29105"/>
    </cofactor>
    <text evidence="13">Binds 2 Zn(2+) ions per subunit.</text>
</comment>
<name>A0A261G4Y8_9BIFI</name>
<dbReference type="GO" id="GO:0003871">
    <property type="term" value="F:5-methyltetrahydropteroyltriglutamate-homocysteine S-methyltransferase activity"/>
    <property type="evidence" value="ECO:0007669"/>
    <property type="project" value="UniProtKB-UniRule"/>
</dbReference>
<comment type="function">
    <text evidence="1 11">Catalyzes the transfer of a methyl group from 5-methyltetrahydrofolate to homocysteine resulting in methionine formation.</text>
</comment>
<feature type="binding site" evidence="11">
    <location>
        <position position="616"/>
    </location>
    <ligand>
        <name>5-methyltetrahydropteroyltri-L-glutamate</name>
        <dbReference type="ChEBI" id="CHEBI:58207"/>
    </ligand>
</feature>
<evidence type="ECO:0000256" key="3">
    <source>
        <dbReference type="ARBA" id="ARBA00009553"/>
    </source>
</evidence>
<dbReference type="Pfam" id="PF01717">
    <property type="entry name" value="Meth_synt_2"/>
    <property type="match status" value="1"/>
</dbReference>
<evidence type="ECO:0000259" key="15">
    <source>
        <dbReference type="Pfam" id="PF01717"/>
    </source>
</evidence>
<evidence type="ECO:0000256" key="5">
    <source>
        <dbReference type="ARBA" id="ARBA00022605"/>
    </source>
</evidence>
<feature type="binding site" evidence="11">
    <location>
        <position position="677"/>
    </location>
    <ligand>
        <name>Zn(2+)</name>
        <dbReference type="ChEBI" id="CHEBI:29105"/>
        <note>catalytic</note>
    </ligand>
</feature>
<evidence type="ECO:0000256" key="1">
    <source>
        <dbReference type="ARBA" id="ARBA00002777"/>
    </source>
</evidence>
<dbReference type="GO" id="GO:0009086">
    <property type="term" value="P:methionine biosynthetic process"/>
    <property type="evidence" value="ECO:0007669"/>
    <property type="project" value="UniProtKB-UniRule"/>
</dbReference>
<feature type="binding site" evidence="12">
    <location>
        <position position="20"/>
    </location>
    <ligand>
        <name>5-methyltetrahydropteroyltri-L-glutamate</name>
        <dbReference type="ChEBI" id="CHEBI:58207"/>
    </ligand>
</feature>
<dbReference type="NCBIfam" id="TIGR01371">
    <property type="entry name" value="met_syn_B12ind"/>
    <property type="match status" value="1"/>
</dbReference>
<accession>A0A261G4Y8</accession>
<evidence type="ECO:0000256" key="9">
    <source>
        <dbReference type="ARBA" id="ARBA00022833"/>
    </source>
</evidence>
<feature type="binding site" evidence="11">
    <location>
        <position position="653"/>
    </location>
    <ligand>
        <name>Zn(2+)</name>
        <dbReference type="ChEBI" id="CHEBI:29105"/>
        <note>catalytic</note>
    </ligand>
</feature>
<dbReference type="AlphaFoldDB" id="A0A261G4Y8"/>
<keyword evidence="5 11" id="KW-0028">Amino-acid biosynthesis</keyword>
<dbReference type="CDD" id="cd03311">
    <property type="entry name" value="CIMS_C_terminal_like"/>
    <property type="match status" value="1"/>
</dbReference>
<evidence type="ECO:0000256" key="12">
    <source>
        <dbReference type="PIRSR" id="PIRSR000382-1"/>
    </source>
</evidence>
<feature type="binding site" evidence="11 12">
    <location>
        <position position="495"/>
    </location>
    <ligand>
        <name>L-methionine</name>
        <dbReference type="ChEBI" id="CHEBI:57844"/>
    </ligand>
</feature>
<evidence type="ECO:0000256" key="8">
    <source>
        <dbReference type="ARBA" id="ARBA00022737"/>
    </source>
</evidence>
<feature type="binding site" evidence="11 12">
    <location>
        <position position="610"/>
    </location>
    <ligand>
        <name>L-methionine</name>
        <dbReference type="ChEBI" id="CHEBI:57844"/>
    </ligand>
</feature>
<dbReference type="GO" id="GO:0008270">
    <property type="term" value="F:zinc ion binding"/>
    <property type="evidence" value="ECO:0007669"/>
    <property type="project" value="InterPro"/>
</dbReference>
<organism evidence="17 18">
    <name type="scientific">Bifidobacterium hapali</name>
    <dbReference type="NCBI Taxonomy" id="1630172"/>
    <lineage>
        <taxon>Bacteria</taxon>
        <taxon>Bacillati</taxon>
        <taxon>Actinomycetota</taxon>
        <taxon>Actinomycetes</taxon>
        <taxon>Bifidobacteriales</taxon>
        <taxon>Bifidobacteriaceae</taxon>
        <taxon>Bifidobacterium</taxon>
    </lineage>
</organism>
<evidence type="ECO:0000256" key="11">
    <source>
        <dbReference type="HAMAP-Rule" id="MF_00172"/>
    </source>
</evidence>
<gene>
    <name evidence="11" type="primary">metE</name>
    <name evidence="17" type="ORF">BHAP_0341</name>
</gene>
<feature type="binding site" evidence="11 12">
    <location>
        <begin position="526"/>
        <end position="527"/>
    </location>
    <ligand>
        <name>5-methyltetrahydropteroyltri-L-glutamate</name>
        <dbReference type="ChEBI" id="CHEBI:58207"/>
    </ligand>
</feature>
<dbReference type="NCBIfam" id="NF003556">
    <property type="entry name" value="PRK05222.1"/>
    <property type="match status" value="1"/>
</dbReference>
<dbReference type="HAMAP" id="MF_00172">
    <property type="entry name" value="Meth_synth"/>
    <property type="match status" value="1"/>
</dbReference>
<feature type="binding site" evidence="12">
    <location>
        <position position="122"/>
    </location>
    <ligand>
        <name>5-methyltetrahydropteroyltri-L-glutamate</name>
        <dbReference type="ChEBI" id="CHEBI:58207"/>
    </ligand>
</feature>
<feature type="binding site" evidence="13">
    <location>
        <position position="653"/>
    </location>
    <ligand>
        <name>Zn(2+)</name>
        <dbReference type="ChEBI" id="CHEBI:29105"/>
        <label>1</label>
        <note>catalytic</note>
    </ligand>
</feature>
<evidence type="ECO:0000313" key="18">
    <source>
        <dbReference type="Proteomes" id="UP000216074"/>
    </source>
</evidence>
<keyword evidence="10 11" id="KW-0486">Methionine biosynthesis</keyword>
<comment type="cofactor">
    <cofactor evidence="11">
        <name>Zn(2+)</name>
        <dbReference type="ChEBI" id="CHEBI:29105"/>
    </cofactor>
    <text evidence="11">Binds 1 zinc ion per subunit.</text>
</comment>
<keyword evidence="18" id="KW-1185">Reference proteome</keyword>
<sequence>MSALTSVSGFPRIGQNRELKKIIEAYWKSAASLDDVRATAKELRARHWKLQAAAGVNLIPSNDFSYYDQMLDTAILLNVIPQRYRRLAFENPEETLFAMARGYQGERGDVTALPMKKWFTTNYHYLVPEIEPSTEIKLNGTKPFDEFNEAKALGIDTKPVLIGPYTFLKLARNDDAEEITIDKGLVNAIAAVYAQIITKFAELGAAWVQIDEPYLVLDKEPGDVELFKTLYTKILPARDGKVKVLLNTYFGHIADVYDTVNLLGFDGIGLDLNEGKDENLAAVQQYGVNSATTIFAGVVNGRNIWRNNYAVSLGLIDALKQVTDNVAVSTASSLLHVPFSTEGETALDPAVLKHFAFAVEKVGELVEIAELANTDDDQRKASAALAANQALFDGTRVTADPKVAERIAALKPEDFVRQPARAERQKQQREALGLPLLPTTTIGSFPQTKEIRAERARLRKGEITRDEYDTFIKAQIDACIKHQEEIGLDVLVHGEFERNDMVEYFGQNLNGFLFTKNAWVQSYGTRCVKPPIVWGDVSRAKPITVEWSSYAQSRTDHVMKGMLTGPVTILNWSWPREDITHEQQTEQLALAIRDEVLDLEAAGIRVIQIDEAALREKLPLRKSDWHKKYLDWAIPAFRLVHSAVKPTTQIHTHMCYSEFNDIIRDIDAMDADVISFEASRGDLVVLDAIHDAHFETEAGPGVYDIHSPRIPSEAEIEDRIYQILDKMDAAKVWINPDCGLKTRGNAETWPSLEHLVAAAKAVRAKLAE</sequence>
<feature type="binding site" evidence="11">
    <location>
        <begin position="17"/>
        <end position="20"/>
    </location>
    <ligand>
        <name>5-methyltetrahydropteroyltri-L-glutamate</name>
        <dbReference type="ChEBI" id="CHEBI:58207"/>
    </ligand>
</feature>
<feature type="binding site" evidence="11">
    <location>
        <position position="738"/>
    </location>
    <ligand>
        <name>Zn(2+)</name>
        <dbReference type="ChEBI" id="CHEBI:29105"/>
        <note>catalytic</note>
    </ligand>
</feature>
<feature type="binding site" evidence="11 12">
    <location>
        <begin position="442"/>
        <end position="444"/>
    </location>
    <ligand>
        <name>L-methionine</name>
        <dbReference type="ChEBI" id="CHEBI:57844"/>
    </ligand>
</feature>
<dbReference type="EC" id="2.1.1.14" evidence="11"/>
<evidence type="ECO:0000313" key="17">
    <source>
        <dbReference type="EMBL" id="OZG66479.1"/>
    </source>
</evidence>
<feature type="domain" description="Cobalamin-independent methionine synthase MetE N-terminal" evidence="16">
    <location>
        <begin position="5"/>
        <end position="323"/>
    </location>
</feature>
<feature type="binding site" evidence="11 12">
    <location>
        <begin position="442"/>
        <end position="444"/>
    </location>
    <ligand>
        <name>L-homocysteine</name>
        <dbReference type="ChEBI" id="CHEBI:58199"/>
    </ligand>
</feature>
<feature type="binding site" evidence="11">
    <location>
        <position position="495"/>
    </location>
    <ligand>
        <name>L-homocysteine</name>
        <dbReference type="ChEBI" id="CHEBI:58199"/>
    </ligand>
</feature>
<feature type="binding site" evidence="13">
    <location>
        <position position="655"/>
    </location>
    <ligand>
        <name>Zn(2+)</name>
        <dbReference type="ChEBI" id="CHEBI:29105"/>
        <label>1</label>
        <note>catalytic</note>
    </ligand>
</feature>
<dbReference type="Proteomes" id="UP000216074">
    <property type="component" value="Unassembled WGS sequence"/>
</dbReference>
<keyword evidence="4 11" id="KW-0489">Methyltransferase</keyword>
<dbReference type="Gene3D" id="3.20.20.210">
    <property type="match status" value="2"/>
</dbReference>
<dbReference type="EMBL" id="MWWY01000005">
    <property type="protein sequence ID" value="OZG66479.1"/>
    <property type="molecule type" value="Genomic_DNA"/>
</dbReference>
<evidence type="ECO:0000256" key="2">
    <source>
        <dbReference type="ARBA" id="ARBA00004681"/>
    </source>
</evidence>